<keyword evidence="5" id="KW-1185">Reference proteome</keyword>
<dbReference type="STRING" id="39946.B8BIU3"/>
<keyword evidence="3" id="KW-0732">Signal</keyword>
<organism evidence="4 5">
    <name type="scientific">Oryza sativa subsp. indica</name>
    <name type="common">Rice</name>
    <dbReference type="NCBI Taxonomy" id="39946"/>
    <lineage>
        <taxon>Eukaryota</taxon>
        <taxon>Viridiplantae</taxon>
        <taxon>Streptophyta</taxon>
        <taxon>Embryophyta</taxon>
        <taxon>Tracheophyta</taxon>
        <taxon>Spermatophyta</taxon>
        <taxon>Magnoliopsida</taxon>
        <taxon>Liliopsida</taxon>
        <taxon>Poales</taxon>
        <taxon>Poaceae</taxon>
        <taxon>BOP clade</taxon>
        <taxon>Oryzoideae</taxon>
        <taxon>Oryzeae</taxon>
        <taxon>Oryzinae</taxon>
        <taxon>Oryza</taxon>
        <taxon>Oryza sativa</taxon>
    </lineage>
</organism>
<evidence type="ECO:0000256" key="2">
    <source>
        <dbReference type="ARBA" id="ARBA00022801"/>
    </source>
</evidence>
<feature type="signal peptide" evidence="3">
    <location>
        <begin position="1"/>
        <end position="22"/>
    </location>
</feature>
<dbReference type="Proteomes" id="UP000007015">
    <property type="component" value="Chromosome 11"/>
</dbReference>
<evidence type="ECO:0000256" key="1">
    <source>
        <dbReference type="ARBA" id="ARBA00009283"/>
    </source>
</evidence>
<sequence length="249" mass="26598">MAADHLVVAMLLLLALSPPAVADDTAVLGQKGGVVEGQAAGPGRYAVILDAGSTGTRVHVFRFDNKLDLLKVGDDIELFAKVDPGLSSYAGRPKDAANSILPLLDKANTVVPTRLMNKTPLKLGATAGLRLIGDEKANQILEAVGFIDSDAPSAKSTPATFKAVAEKACKLSVKEAKVEYPNVCDHANLCMDLIYEYSLLVDSFGLHPSKEITLVDKVKHGEYYVDAAWPLGTAIEAVSPKKRLREIYK</sequence>
<dbReference type="InterPro" id="IPR000407">
    <property type="entry name" value="GDA1_CD39_NTPase"/>
</dbReference>
<reference evidence="4 5" key="1">
    <citation type="journal article" date="2005" name="PLoS Biol.">
        <title>The genomes of Oryza sativa: a history of duplications.</title>
        <authorList>
            <person name="Yu J."/>
            <person name="Wang J."/>
            <person name="Lin W."/>
            <person name="Li S."/>
            <person name="Li H."/>
            <person name="Zhou J."/>
            <person name="Ni P."/>
            <person name="Dong W."/>
            <person name="Hu S."/>
            <person name="Zeng C."/>
            <person name="Zhang J."/>
            <person name="Zhang Y."/>
            <person name="Li R."/>
            <person name="Xu Z."/>
            <person name="Li S."/>
            <person name="Li X."/>
            <person name="Zheng H."/>
            <person name="Cong L."/>
            <person name="Lin L."/>
            <person name="Yin J."/>
            <person name="Geng J."/>
            <person name="Li G."/>
            <person name="Shi J."/>
            <person name="Liu J."/>
            <person name="Lv H."/>
            <person name="Li J."/>
            <person name="Wang J."/>
            <person name="Deng Y."/>
            <person name="Ran L."/>
            <person name="Shi X."/>
            <person name="Wang X."/>
            <person name="Wu Q."/>
            <person name="Li C."/>
            <person name="Ren X."/>
            <person name="Wang J."/>
            <person name="Wang X."/>
            <person name="Li D."/>
            <person name="Liu D."/>
            <person name="Zhang X."/>
            <person name="Ji Z."/>
            <person name="Zhao W."/>
            <person name="Sun Y."/>
            <person name="Zhang Z."/>
            <person name="Bao J."/>
            <person name="Han Y."/>
            <person name="Dong L."/>
            <person name="Ji J."/>
            <person name="Chen P."/>
            <person name="Wu S."/>
            <person name="Liu J."/>
            <person name="Xiao Y."/>
            <person name="Bu D."/>
            <person name="Tan J."/>
            <person name="Yang L."/>
            <person name="Ye C."/>
            <person name="Zhang J."/>
            <person name="Xu J."/>
            <person name="Zhou Y."/>
            <person name="Yu Y."/>
            <person name="Zhang B."/>
            <person name="Zhuang S."/>
            <person name="Wei H."/>
            <person name="Liu B."/>
            <person name="Lei M."/>
            <person name="Yu H."/>
            <person name="Li Y."/>
            <person name="Xu H."/>
            <person name="Wei S."/>
            <person name="He X."/>
            <person name="Fang L."/>
            <person name="Zhang Z."/>
            <person name="Zhang Y."/>
            <person name="Huang X."/>
            <person name="Su Z."/>
            <person name="Tong W."/>
            <person name="Li J."/>
            <person name="Tong Z."/>
            <person name="Li S."/>
            <person name="Ye J."/>
            <person name="Wang L."/>
            <person name="Fang L."/>
            <person name="Lei T."/>
            <person name="Chen C."/>
            <person name="Chen H."/>
            <person name="Xu Z."/>
            <person name="Li H."/>
            <person name="Huang H."/>
            <person name="Zhang F."/>
            <person name="Xu H."/>
            <person name="Li N."/>
            <person name="Zhao C."/>
            <person name="Li S."/>
            <person name="Dong L."/>
            <person name="Huang Y."/>
            <person name="Li L."/>
            <person name="Xi Y."/>
            <person name="Qi Q."/>
            <person name="Li W."/>
            <person name="Zhang B."/>
            <person name="Hu W."/>
            <person name="Zhang Y."/>
            <person name="Tian X."/>
            <person name="Jiao Y."/>
            <person name="Liang X."/>
            <person name="Jin J."/>
            <person name="Gao L."/>
            <person name="Zheng W."/>
            <person name="Hao B."/>
            <person name="Liu S."/>
            <person name="Wang W."/>
            <person name="Yuan L."/>
            <person name="Cao M."/>
            <person name="McDermott J."/>
            <person name="Samudrala R."/>
            <person name="Wang J."/>
            <person name="Wong G.K."/>
            <person name="Yang H."/>
        </authorList>
    </citation>
    <scope>NUCLEOTIDE SEQUENCE [LARGE SCALE GENOMIC DNA]</scope>
    <source>
        <strain evidence="5">cv. 93-11</strain>
    </source>
</reference>
<evidence type="ECO:0000256" key="3">
    <source>
        <dbReference type="SAM" id="SignalP"/>
    </source>
</evidence>
<dbReference type="Gene3D" id="3.30.420.40">
    <property type="match status" value="1"/>
</dbReference>
<dbReference type="GO" id="GO:0016020">
    <property type="term" value="C:membrane"/>
    <property type="evidence" value="ECO:0007669"/>
    <property type="project" value="TreeGrafter"/>
</dbReference>
<dbReference type="PANTHER" id="PTHR11782">
    <property type="entry name" value="ADENOSINE/GUANOSINE DIPHOSPHATASE"/>
    <property type="match status" value="1"/>
</dbReference>
<dbReference type="GO" id="GO:0017110">
    <property type="term" value="F:nucleoside diphosphate phosphatase activity"/>
    <property type="evidence" value="ECO:0007669"/>
    <property type="project" value="TreeGrafter"/>
</dbReference>
<dbReference type="AlphaFoldDB" id="B8BIU3"/>
<dbReference type="EMBL" id="CM000136">
    <property type="protein sequence ID" value="EEC67578.1"/>
    <property type="molecule type" value="Genomic_DNA"/>
</dbReference>
<keyword evidence="2" id="KW-0378">Hydrolase</keyword>
<dbReference type="HOGENOM" id="CLU_1117239_0_0_1"/>
<comment type="similarity">
    <text evidence="1">Belongs to the GDA1/CD39 NTPase family.</text>
</comment>
<dbReference type="Gramene" id="BGIOSGA034710-TA">
    <property type="protein sequence ID" value="BGIOSGA034710-PA"/>
    <property type="gene ID" value="BGIOSGA034710"/>
</dbReference>
<name>B8BIU3_ORYSI</name>
<proteinExistence type="inferred from homology"/>
<protein>
    <submittedName>
        <fullName evidence="4">Uncharacterized protein</fullName>
    </submittedName>
</protein>
<accession>B8BIU3</accession>
<evidence type="ECO:0000313" key="5">
    <source>
        <dbReference type="Proteomes" id="UP000007015"/>
    </source>
</evidence>
<dbReference type="OMA" id="HEHSHIR"/>
<gene>
    <name evidence="4" type="ORF">OsI_34931</name>
</gene>
<evidence type="ECO:0000313" key="4">
    <source>
        <dbReference type="EMBL" id="EEC67578.1"/>
    </source>
</evidence>
<dbReference type="PANTHER" id="PTHR11782:SF82">
    <property type="entry name" value="APYRASE 3-RELATED"/>
    <property type="match status" value="1"/>
</dbReference>
<dbReference type="GO" id="GO:0009134">
    <property type="term" value="P:nucleoside diphosphate catabolic process"/>
    <property type="evidence" value="ECO:0007669"/>
    <property type="project" value="TreeGrafter"/>
</dbReference>
<dbReference type="Pfam" id="PF01150">
    <property type="entry name" value="GDA1_CD39"/>
    <property type="match status" value="2"/>
</dbReference>
<feature type="chain" id="PRO_5002868922" evidence="3">
    <location>
        <begin position="23"/>
        <end position="249"/>
    </location>
</feature>